<dbReference type="Pfam" id="PF17961">
    <property type="entry name" value="Big_8"/>
    <property type="match status" value="1"/>
</dbReference>
<dbReference type="InterPro" id="IPR011252">
    <property type="entry name" value="Fibrogen-bd_dom1"/>
</dbReference>
<feature type="domain" description="SDR-like Ig" evidence="9">
    <location>
        <begin position="72"/>
        <end position="164"/>
    </location>
</feature>
<keyword evidence="7" id="KW-0472">Membrane</keyword>
<dbReference type="OrthoDB" id="2329794at2"/>
<feature type="transmembrane region" description="Helical" evidence="7">
    <location>
        <begin position="740"/>
        <end position="759"/>
    </location>
</feature>
<proteinExistence type="predicted"/>
<dbReference type="Gene3D" id="2.60.40.1280">
    <property type="match status" value="1"/>
</dbReference>
<dbReference type="GeneID" id="301048187"/>
<evidence type="ECO:0000256" key="5">
    <source>
        <dbReference type="ARBA" id="ARBA00023088"/>
    </source>
</evidence>
<dbReference type="CDD" id="cd00222">
    <property type="entry name" value="CollagenBindB"/>
    <property type="match status" value="3"/>
</dbReference>
<evidence type="ECO:0000256" key="7">
    <source>
        <dbReference type="SAM" id="Phobius"/>
    </source>
</evidence>
<keyword evidence="3" id="KW-0964">Secreted</keyword>
<accession>S4NF22</accession>
<keyword evidence="2" id="KW-0134">Cell wall</keyword>
<dbReference type="AlphaFoldDB" id="S4NF22"/>
<dbReference type="NCBIfam" id="TIGR01167">
    <property type="entry name" value="LPXTG_anchor"/>
    <property type="match status" value="1"/>
</dbReference>
<feature type="domain" description="CNA-B" evidence="8">
    <location>
        <begin position="450"/>
        <end position="527"/>
    </location>
</feature>
<dbReference type="SUPFAM" id="SSF49478">
    <property type="entry name" value="Cna protein B-type domain"/>
    <property type="match status" value="3"/>
</dbReference>
<keyword evidence="10" id="KW-0176">Collagen</keyword>
<feature type="domain" description="CNA-B" evidence="8">
    <location>
        <begin position="348"/>
        <end position="439"/>
    </location>
</feature>
<evidence type="ECO:0000256" key="2">
    <source>
        <dbReference type="ARBA" id="ARBA00022512"/>
    </source>
</evidence>
<dbReference type="Pfam" id="PF05738">
    <property type="entry name" value="Cna_B"/>
    <property type="match status" value="3"/>
</dbReference>
<evidence type="ECO:0000259" key="9">
    <source>
        <dbReference type="Pfam" id="PF17961"/>
    </source>
</evidence>
<name>S4NF22_9LACO</name>
<keyword evidence="7" id="KW-0812">Transmembrane</keyword>
<dbReference type="EMBL" id="BASH01000009">
    <property type="protein sequence ID" value="GAD17584.1"/>
    <property type="molecule type" value="Genomic_DNA"/>
</dbReference>
<feature type="region of interest" description="Disordered" evidence="6">
    <location>
        <begin position="643"/>
        <end position="733"/>
    </location>
</feature>
<protein>
    <submittedName>
        <fullName evidence="10">Collagen binding domain protein</fullName>
    </submittedName>
</protein>
<dbReference type="SUPFAM" id="SSF49401">
    <property type="entry name" value="Bacterial adhesins"/>
    <property type="match status" value="2"/>
</dbReference>
<dbReference type="RefSeq" id="WP_020282022.1">
    <property type="nucleotide sequence ID" value="NZ_AZED01000013.1"/>
</dbReference>
<dbReference type="PATRIC" id="fig|1423780.4.peg.927"/>
<comment type="subcellular location">
    <subcellularLocation>
        <location evidence="1">Secreted</location>
        <location evidence="1">Cell wall</location>
        <topology evidence="1">Peptidoglycan-anchor</topology>
    </subcellularLocation>
</comment>
<comment type="caution">
    <text evidence="10">The sequence shown here is derived from an EMBL/GenBank/DDBJ whole genome shotgun (WGS) entry which is preliminary data.</text>
</comment>
<evidence type="ECO:0000256" key="6">
    <source>
        <dbReference type="SAM" id="MobiDB-lite"/>
    </source>
</evidence>
<dbReference type="STRING" id="1423780.FD05_GL000926"/>
<dbReference type="Gene3D" id="2.60.40.1140">
    <property type="entry name" value="Collagen-binding surface protein Cna, B-type domain"/>
    <property type="match status" value="3"/>
</dbReference>
<feature type="compositionally biased region" description="Low complexity" evidence="6">
    <location>
        <begin position="643"/>
        <end position="687"/>
    </location>
</feature>
<organism evidence="10 11">
    <name type="scientific">Lentilactobacillus otakiensis DSM 19908 = JCM 15040</name>
    <dbReference type="NCBI Taxonomy" id="1423780"/>
    <lineage>
        <taxon>Bacteria</taxon>
        <taxon>Bacillati</taxon>
        <taxon>Bacillota</taxon>
        <taxon>Bacilli</taxon>
        <taxon>Lactobacillales</taxon>
        <taxon>Lactobacillaceae</taxon>
        <taxon>Lentilactobacillus</taxon>
    </lineage>
</organism>
<feature type="domain" description="CNA-B" evidence="8">
    <location>
        <begin position="549"/>
        <end position="629"/>
    </location>
</feature>
<dbReference type="GO" id="GO:0007155">
    <property type="term" value="P:cell adhesion"/>
    <property type="evidence" value="ECO:0007669"/>
    <property type="project" value="InterPro"/>
</dbReference>
<reference evidence="11" key="1">
    <citation type="journal article" date="2013" name="Genome Announc.">
        <title>Draft Genome Sequence of D-Branched-Chain Amino Acid Producer Lactobacillus otakiensis JCM 15040T, Isolated from a Traditional Japanese Pickle.</title>
        <authorList>
            <person name="Doi K."/>
            <person name="Mori K."/>
            <person name="Mutaguchi Y."/>
            <person name="Tashiro K."/>
            <person name="Fujino Y."/>
            <person name="Ohmori T."/>
            <person name="Kuhara S."/>
            <person name="Ohshima T."/>
        </authorList>
    </citation>
    <scope>NUCLEOTIDE SEQUENCE [LARGE SCALE GENOMIC DNA]</scope>
    <source>
        <strain evidence="11">JCM 15040</strain>
    </source>
</reference>
<dbReference type="Proteomes" id="UP000016361">
    <property type="component" value="Unassembled WGS sequence"/>
</dbReference>
<keyword evidence="4" id="KW-0732">Signal</keyword>
<keyword evidence="7" id="KW-1133">Transmembrane helix</keyword>
<evidence type="ECO:0000256" key="1">
    <source>
        <dbReference type="ARBA" id="ARBA00004168"/>
    </source>
</evidence>
<dbReference type="eggNOG" id="COG4932">
    <property type="taxonomic scope" value="Bacteria"/>
</dbReference>
<keyword evidence="11" id="KW-1185">Reference proteome</keyword>
<dbReference type="InterPro" id="IPR041171">
    <property type="entry name" value="SDR_Ig"/>
</dbReference>
<feature type="compositionally biased region" description="Low complexity" evidence="6">
    <location>
        <begin position="714"/>
        <end position="726"/>
    </location>
</feature>
<evidence type="ECO:0000256" key="3">
    <source>
        <dbReference type="ARBA" id="ARBA00022525"/>
    </source>
</evidence>
<evidence type="ECO:0000259" key="8">
    <source>
        <dbReference type="Pfam" id="PF05738"/>
    </source>
</evidence>
<sequence>MENQFINVHKQELKWLGFLLLLITFLLGMGSHISSAQAADISDITGSISGISADSATYNGQKPTQDEIAKWDQSSTYMLDYTYKIASGTLVKAGDTAKVSLPAGTHFHNFQSFDLMSDDGTNTVIGHFTADKDATFGTITFTNYYASHNNDMQGTLDIPVSGNASSGPVNSGDYIAKNGYPWSGDWEGKGSFPLDANERYQYIEWDAQINPNNRTLKKVVVTDTLKNLDSQQLIPDDMVLQYTDGSTVPQGDYTLSFSPTTNPTSFKITWKVTLDKAVNVLYLAKITDPGYIATGAGITLNNSIEIKGNDQGIGGGKSGEIDTNSDSANAFVILGGHGNGGGIAYNLTVTKKWVGAPSGTTLPKKIYAQLYRDGKKFGNAIPLNEDNHWTGTFSGLNKTDTAGTNYTYTVSEVSVPDGWSGTTKPQSFDKNNHATLTNTYTPVTPATTAITVKKQWTGVPAKTETPSVTAVLYANGKATDQKFTLDSKNNYQATIDNLPTTDADGKPITYTVVEDKVDGYTMKTTGQQTPNKDGLVTLINAFIPKTTTVNVKKVWQDVPTDVTTPSITATLYANGKSTGKTVTLDQSNNYSANFGDLPTTDADGKPIVYTVVEDKVPDGYKSSTSGQQPVKDGTATLINTYIPTTPVTPVTPVTPDTPVTPVTPVTPDTPDTPVTPETPDKPVTPSHPKNPKPNKPKKSPQKSEEDQSIPVPKSSTDSSAPVPSSTGKLPQTGDDQFQTFIVMIAGGLLVGLVGFGKFVEDKIRH</sequence>
<evidence type="ECO:0000256" key="4">
    <source>
        <dbReference type="ARBA" id="ARBA00022729"/>
    </source>
</evidence>
<keyword evidence="5" id="KW-0572">Peptidoglycan-anchor</keyword>
<dbReference type="InterPro" id="IPR008454">
    <property type="entry name" value="Collagen-bd_Cna-like_B-typ_dom"/>
</dbReference>
<evidence type="ECO:0000313" key="11">
    <source>
        <dbReference type="Proteomes" id="UP000016361"/>
    </source>
</evidence>
<gene>
    <name evidence="10" type="ORF">LOT_2122</name>
</gene>
<evidence type="ECO:0000313" key="10">
    <source>
        <dbReference type="EMBL" id="GAD17584.1"/>
    </source>
</evidence>
<feature type="compositionally biased region" description="Basic residues" evidence="6">
    <location>
        <begin position="689"/>
        <end position="700"/>
    </location>
</feature>
<dbReference type="InterPro" id="IPR008966">
    <property type="entry name" value="Adhesion_dom_sf"/>
</dbReference>